<proteinExistence type="predicted"/>
<sequence length="166" mass="18019">MDEQGTAVTTASDEDGALTPLHPNHIKALRVTTTIAALPVVIAALIVEAADVLPPAVVVGPVALVALLAILRLPLRRHLARGYAMSIDRLRVVRGIWFRSDTIVPFGRVQHIDVNQGPIERFFGIATLTLHTAGTHNASVNLPGLGHELAMEMREEIRSHIKRETL</sequence>
<dbReference type="Pfam" id="PF03703">
    <property type="entry name" value="bPH_2"/>
    <property type="match status" value="1"/>
</dbReference>
<feature type="transmembrane region" description="Helical" evidence="1">
    <location>
        <begin position="53"/>
        <end position="75"/>
    </location>
</feature>
<evidence type="ECO:0000259" key="2">
    <source>
        <dbReference type="Pfam" id="PF03703"/>
    </source>
</evidence>
<dbReference type="KEGG" id="aep:AMC99_02656"/>
<dbReference type="AlphaFoldDB" id="A0A0M4M6M3"/>
<keyword evidence="1" id="KW-0812">Transmembrane</keyword>
<dbReference type="STRING" id="361183.AMC99_02656"/>
<dbReference type="InterPro" id="IPR005182">
    <property type="entry name" value="YdbS-like_PH"/>
</dbReference>
<evidence type="ECO:0000313" key="3">
    <source>
        <dbReference type="EMBL" id="ALE17928.1"/>
    </source>
</evidence>
<dbReference type="EMBL" id="CP012669">
    <property type="protein sequence ID" value="ALE17928.1"/>
    <property type="molecule type" value="Genomic_DNA"/>
</dbReference>
<name>A0A0M4M6M3_9SPHN</name>
<reference evidence="3 4" key="1">
    <citation type="submission" date="2015-09" db="EMBL/GenBank/DDBJ databases">
        <title>Complete genome sequence of a benzo[a]pyrene-degrading bacterium Altererythrobacter epoxidivorans CGMCC 1.7731T.</title>
        <authorList>
            <person name="Li Z."/>
            <person name="Cheng H."/>
            <person name="Huo Y."/>
            <person name="Xu X."/>
        </authorList>
    </citation>
    <scope>NUCLEOTIDE SEQUENCE [LARGE SCALE GENOMIC DNA]</scope>
    <source>
        <strain evidence="3 4">CGMCC 1.7731</strain>
    </source>
</reference>
<dbReference type="PANTHER" id="PTHR34473:SF3">
    <property type="entry name" value="TRANSMEMBRANE PROTEIN-RELATED"/>
    <property type="match status" value="1"/>
</dbReference>
<feature type="transmembrane region" description="Helical" evidence="1">
    <location>
        <begin position="28"/>
        <end position="47"/>
    </location>
</feature>
<dbReference type="PATRIC" id="fig|361183.4.peg.2610"/>
<gene>
    <name evidence="3" type="ORF">AMC99_02656</name>
</gene>
<dbReference type="Proteomes" id="UP000057938">
    <property type="component" value="Chromosome"/>
</dbReference>
<feature type="domain" description="YdbS-like PH" evidence="2">
    <location>
        <begin position="81"/>
        <end position="157"/>
    </location>
</feature>
<protein>
    <recommendedName>
        <fullName evidence="2">YdbS-like PH domain-containing protein</fullName>
    </recommendedName>
</protein>
<keyword evidence="1" id="KW-1133">Transmembrane helix</keyword>
<dbReference type="RefSeq" id="WP_061927158.1">
    <property type="nucleotide sequence ID" value="NZ_CP012669.1"/>
</dbReference>
<dbReference type="OrthoDB" id="1750577at2"/>
<keyword evidence="1" id="KW-0472">Membrane</keyword>
<dbReference type="PANTHER" id="PTHR34473">
    <property type="entry name" value="UPF0699 TRANSMEMBRANE PROTEIN YDBS"/>
    <property type="match status" value="1"/>
</dbReference>
<evidence type="ECO:0000313" key="4">
    <source>
        <dbReference type="Proteomes" id="UP000057938"/>
    </source>
</evidence>
<keyword evidence="4" id="KW-1185">Reference proteome</keyword>
<evidence type="ECO:0000256" key="1">
    <source>
        <dbReference type="SAM" id="Phobius"/>
    </source>
</evidence>
<organism evidence="3 4">
    <name type="scientific">Altererythrobacter epoxidivorans</name>
    <dbReference type="NCBI Taxonomy" id="361183"/>
    <lineage>
        <taxon>Bacteria</taxon>
        <taxon>Pseudomonadati</taxon>
        <taxon>Pseudomonadota</taxon>
        <taxon>Alphaproteobacteria</taxon>
        <taxon>Sphingomonadales</taxon>
        <taxon>Erythrobacteraceae</taxon>
        <taxon>Altererythrobacter</taxon>
    </lineage>
</organism>
<accession>A0A0M4M6M3</accession>